<dbReference type="PANTHER" id="PTHR31157">
    <property type="entry name" value="SCP DOMAIN-CONTAINING PROTEIN"/>
    <property type="match status" value="1"/>
</dbReference>
<comment type="subunit">
    <text evidence="1">Homodimer.</text>
</comment>
<organism evidence="6">
    <name type="scientific">Cladocopium goreaui</name>
    <dbReference type="NCBI Taxonomy" id="2562237"/>
    <lineage>
        <taxon>Eukaryota</taxon>
        <taxon>Sar</taxon>
        <taxon>Alveolata</taxon>
        <taxon>Dinophyceae</taxon>
        <taxon>Suessiales</taxon>
        <taxon>Symbiodiniaceae</taxon>
        <taxon>Cladocopium</taxon>
    </lineage>
</organism>
<accession>A0A9P1D5A8</accession>
<comment type="catalytic activity">
    <reaction evidence="4">
        <text>(S)-ureidoglycolate = urea + glyoxylate</text>
        <dbReference type="Rhea" id="RHEA:11304"/>
        <dbReference type="ChEBI" id="CHEBI:16199"/>
        <dbReference type="ChEBI" id="CHEBI:36655"/>
        <dbReference type="ChEBI" id="CHEBI:57296"/>
        <dbReference type="EC" id="4.3.2.3"/>
    </reaction>
</comment>
<dbReference type="GO" id="GO:0050385">
    <property type="term" value="F:ureidoglycolate lyase activity"/>
    <property type="evidence" value="ECO:0007669"/>
    <property type="project" value="UniProtKB-EC"/>
</dbReference>
<dbReference type="SUPFAM" id="SSF88713">
    <property type="entry name" value="Glycoside hydrolase/deacetylase"/>
    <property type="match status" value="1"/>
</dbReference>
<dbReference type="GO" id="GO:0004848">
    <property type="term" value="F:ureidoglycolate hydrolase activity"/>
    <property type="evidence" value="ECO:0007669"/>
    <property type="project" value="InterPro"/>
</dbReference>
<dbReference type="Pfam" id="PF00188">
    <property type="entry name" value="CAP"/>
    <property type="match status" value="1"/>
</dbReference>
<evidence type="ECO:0000256" key="2">
    <source>
        <dbReference type="ARBA" id="ARBA00022631"/>
    </source>
</evidence>
<dbReference type="GO" id="GO:0005975">
    <property type="term" value="P:carbohydrate metabolic process"/>
    <property type="evidence" value="ECO:0007669"/>
    <property type="project" value="InterPro"/>
</dbReference>
<dbReference type="EMBL" id="CAMXCT030003285">
    <property type="protein sequence ID" value="CAL4790842.1"/>
    <property type="molecule type" value="Genomic_DNA"/>
</dbReference>
<evidence type="ECO:0000256" key="4">
    <source>
        <dbReference type="ARBA" id="ARBA00047684"/>
    </source>
</evidence>
<reference evidence="6" key="1">
    <citation type="submission" date="2022-10" db="EMBL/GenBank/DDBJ databases">
        <authorList>
            <person name="Chen Y."/>
            <person name="Dougan E. K."/>
            <person name="Chan C."/>
            <person name="Rhodes N."/>
            <person name="Thang M."/>
        </authorList>
    </citation>
    <scope>NUCLEOTIDE SEQUENCE</scope>
</reference>
<dbReference type="GO" id="GO:0000256">
    <property type="term" value="P:allantoin catabolic process"/>
    <property type="evidence" value="ECO:0007669"/>
    <property type="project" value="InterPro"/>
</dbReference>
<name>A0A9P1D5A8_9DINO</name>
<dbReference type="InterPro" id="IPR007247">
    <property type="entry name" value="Ureidogly_lyase"/>
</dbReference>
<evidence type="ECO:0000313" key="9">
    <source>
        <dbReference type="Proteomes" id="UP001152797"/>
    </source>
</evidence>
<evidence type="ECO:0000313" key="7">
    <source>
        <dbReference type="EMBL" id="CAL1156905.1"/>
    </source>
</evidence>
<keyword evidence="3" id="KW-0456">Lyase</keyword>
<evidence type="ECO:0000256" key="3">
    <source>
        <dbReference type="ARBA" id="ARBA00023239"/>
    </source>
</evidence>
<feature type="domain" description="SCP" evidence="5">
    <location>
        <begin position="239"/>
        <end position="352"/>
    </location>
</feature>
<dbReference type="InterPro" id="IPR014044">
    <property type="entry name" value="CAP_dom"/>
</dbReference>
<dbReference type="InterPro" id="IPR024060">
    <property type="entry name" value="Ureidoglycolate_lyase_dom_sf"/>
</dbReference>
<keyword evidence="2" id="KW-0659">Purine metabolism</keyword>
<protein>
    <submittedName>
        <fullName evidence="8">Uncharacterized protein YkwD</fullName>
    </submittedName>
</protein>
<reference evidence="7" key="2">
    <citation type="submission" date="2024-04" db="EMBL/GenBank/DDBJ databases">
        <authorList>
            <person name="Chen Y."/>
            <person name="Shah S."/>
            <person name="Dougan E. K."/>
            <person name="Thang M."/>
            <person name="Chan C."/>
        </authorList>
    </citation>
    <scope>NUCLEOTIDE SEQUENCE [LARGE SCALE GENOMIC DNA]</scope>
</reference>
<dbReference type="GO" id="GO:0006144">
    <property type="term" value="P:purine nucleobase metabolic process"/>
    <property type="evidence" value="ECO:0007669"/>
    <property type="project" value="UniProtKB-KW"/>
</dbReference>
<dbReference type="InterPro" id="IPR011330">
    <property type="entry name" value="Glyco_hydro/deAcase_b/a-brl"/>
</dbReference>
<dbReference type="Gene3D" id="2.60.120.480">
    <property type="entry name" value="Ureidoglycolate hydrolase"/>
    <property type="match status" value="1"/>
</dbReference>
<evidence type="ECO:0000256" key="1">
    <source>
        <dbReference type="ARBA" id="ARBA00011738"/>
    </source>
</evidence>
<proteinExistence type="predicted"/>
<dbReference type="InterPro" id="IPR035940">
    <property type="entry name" value="CAP_sf"/>
</dbReference>
<dbReference type="EMBL" id="CAMXCT020003285">
    <property type="protein sequence ID" value="CAL1156905.1"/>
    <property type="molecule type" value="Genomic_DNA"/>
</dbReference>
<feature type="non-terminal residue" evidence="6">
    <location>
        <position position="545"/>
    </location>
</feature>
<dbReference type="EMBL" id="CAMXCT010003285">
    <property type="protein sequence ID" value="CAI4003530.1"/>
    <property type="molecule type" value="Genomic_DNA"/>
</dbReference>
<dbReference type="Pfam" id="PF04115">
    <property type="entry name" value="Ureidogly_lyase"/>
    <property type="match status" value="1"/>
</dbReference>
<keyword evidence="9" id="KW-1185">Reference proteome</keyword>
<dbReference type="InterPro" id="IPR011051">
    <property type="entry name" value="RmlC_Cupin_sf"/>
</dbReference>
<sequence length="545" mass="59307">MPEKRKHEEMIELDLVVATRDNTAKLGYFVDDTVVNPGLGIPFYKTVLEGANYEEADWKDQACVRTSQIHWREDHSVSWLERHMEMTQGFIVLGKNPGLFVLGEPTHDREDLDEKNRKLPDPKRTKAYIIPAGMGLILKKGTWHDFPVSCGPPVSAFILNTEEVVEALASMPQAGPMNHGDCFKLHLDDHWDFKLKFPDPRPFVQKHGLVPGPVSMPLMGKEGYGQVKMARSKLEDEVLSLTNAFRTKEGQKPLQMHEALSSVARKHAAAMADGAQAFSHDGAPERFQDSGLVCHNFAENLSVSTGFAREVMAQTTVDGWIASDGHRRNLLGPFNVCGIGWSANDNCQLYITQLLALVDLDGEDPLLSSKVLCDLALRCIDSTPAVCAVAGLALAGSAGAVAGTILGGAASVQWGVRPSTIPCAMLARAKREVCPARCASCGAAGEILLNKQDRSLLCIRVKAGWAGGKKVHVIPVVNVEVFVPGCGGPSIQPHLQSVPELANRGWRDYGNRRGLQRLANMFKALQIPATAVINSEAAKLDYVAK</sequence>
<dbReference type="SUPFAM" id="SSF51182">
    <property type="entry name" value="RmlC-like cupins"/>
    <property type="match status" value="1"/>
</dbReference>
<dbReference type="Gene3D" id="3.20.20.370">
    <property type="entry name" value="Glycoside hydrolase/deacetylase"/>
    <property type="match status" value="1"/>
</dbReference>
<dbReference type="OrthoDB" id="10021650at2759"/>
<dbReference type="Gene3D" id="3.40.33.10">
    <property type="entry name" value="CAP"/>
    <property type="match status" value="1"/>
</dbReference>
<comment type="caution">
    <text evidence="6">The sequence shown here is derived from an EMBL/GenBank/DDBJ whole genome shotgun (WGS) entry which is preliminary data.</text>
</comment>
<gene>
    <name evidence="6" type="ORF">C1SCF055_LOCUS29392</name>
</gene>
<evidence type="ECO:0000313" key="6">
    <source>
        <dbReference type="EMBL" id="CAI4003530.1"/>
    </source>
</evidence>
<dbReference type="SUPFAM" id="SSF55797">
    <property type="entry name" value="PR-1-like"/>
    <property type="match status" value="1"/>
</dbReference>
<dbReference type="PANTHER" id="PTHR31157:SF1">
    <property type="entry name" value="SCP DOMAIN-CONTAINING PROTEIN"/>
    <property type="match status" value="1"/>
</dbReference>
<dbReference type="AlphaFoldDB" id="A0A9P1D5A8"/>
<dbReference type="Proteomes" id="UP001152797">
    <property type="component" value="Unassembled WGS sequence"/>
</dbReference>
<evidence type="ECO:0000313" key="8">
    <source>
        <dbReference type="EMBL" id="CAL4790842.1"/>
    </source>
</evidence>
<dbReference type="CDD" id="cd05379">
    <property type="entry name" value="CAP_bacterial"/>
    <property type="match status" value="1"/>
</dbReference>
<evidence type="ECO:0000259" key="5">
    <source>
        <dbReference type="Pfam" id="PF00188"/>
    </source>
</evidence>